<dbReference type="PANTHER" id="PTHR10030">
    <property type="entry name" value="ALPHA-L-FUCOSIDASE"/>
    <property type="match status" value="1"/>
</dbReference>
<evidence type="ECO:0000256" key="3">
    <source>
        <dbReference type="ARBA" id="ARBA00004071"/>
    </source>
</evidence>
<dbReference type="InterPro" id="IPR000933">
    <property type="entry name" value="Glyco_hydro_29"/>
</dbReference>
<dbReference type="Pfam" id="PF16757">
    <property type="entry name" value="Fucosidase_C"/>
    <property type="match status" value="1"/>
</dbReference>
<comment type="catalytic activity">
    <reaction evidence="2">
        <text>a neolactoside IV(2)-alpha-Fuc-nLc4Cer(d18:0) + H2O = a neolactoside nLc4Cer(d18:0) + L-fucose</text>
        <dbReference type="Rhea" id="RHEA:49308"/>
        <dbReference type="ChEBI" id="CHEBI:2181"/>
        <dbReference type="ChEBI" id="CHEBI:15377"/>
        <dbReference type="ChEBI" id="CHEBI:91119"/>
        <dbReference type="ChEBI" id="CHEBI:91121"/>
    </reaction>
    <physiologicalReaction direction="left-to-right" evidence="2">
        <dbReference type="Rhea" id="RHEA:49309"/>
    </physiologicalReaction>
</comment>
<gene>
    <name evidence="13" type="ORF">TREES_T100021116</name>
</gene>
<dbReference type="FunFam" id="3.20.20.80:FF:000027">
    <property type="entry name" value="Alpha-L-fucosidase"/>
    <property type="match status" value="1"/>
</dbReference>
<dbReference type="Pfam" id="PF01120">
    <property type="entry name" value="Alpha_L_fucos"/>
    <property type="match status" value="1"/>
</dbReference>
<keyword evidence="9" id="KW-0325">Glycoprotein</keyword>
<dbReference type="InterPro" id="IPR013780">
    <property type="entry name" value="Glyco_hydro_b"/>
</dbReference>
<feature type="domain" description="Alpha-L-fucosidase C-terminal" evidence="12">
    <location>
        <begin position="457"/>
        <end position="544"/>
    </location>
</feature>
<evidence type="ECO:0000259" key="12">
    <source>
        <dbReference type="Pfam" id="PF16757"/>
    </source>
</evidence>
<evidence type="ECO:0000256" key="8">
    <source>
        <dbReference type="ARBA" id="ARBA00022801"/>
    </source>
</evidence>
<dbReference type="PROSITE" id="PS00385">
    <property type="entry name" value="ALPHA_L_FUCOSIDASE"/>
    <property type="match status" value="1"/>
</dbReference>
<name>L8YFR9_TUPCH</name>
<dbReference type="FunCoup" id="L8YFR9">
    <property type="interactions" value="355"/>
</dbReference>
<reference evidence="14" key="2">
    <citation type="journal article" date="2013" name="Nat. Commun.">
        <title>Genome of the Chinese tree shrew.</title>
        <authorList>
            <person name="Fan Y."/>
            <person name="Huang Z.Y."/>
            <person name="Cao C.C."/>
            <person name="Chen C.S."/>
            <person name="Chen Y.X."/>
            <person name="Fan D.D."/>
            <person name="He J."/>
            <person name="Hou H.L."/>
            <person name="Hu L."/>
            <person name="Hu X.T."/>
            <person name="Jiang X.T."/>
            <person name="Lai R."/>
            <person name="Lang Y.S."/>
            <person name="Liang B."/>
            <person name="Liao S.G."/>
            <person name="Mu D."/>
            <person name="Ma Y.Y."/>
            <person name="Niu Y.Y."/>
            <person name="Sun X.Q."/>
            <person name="Xia J.Q."/>
            <person name="Xiao J."/>
            <person name="Xiong Z.Q."/>
            <person name="Xu L."/>
            <person name="Yang L."/>
            <person name="Zhang Y."/>
            <person name="Zhao W."/>
            <person name="Zhao X.D."/>
            <person name="Zheng Y.T."/>
            <person name="Zhou J.M."/>
            <person name="Zhu Y.B."/>
            <person name="Zhang G.J."/>
            <person name="Wang J."/>
            <person name="Yao Y.G."/>
        </authorList>
    </citation>
    <scope>NUCLEOTIDE SEQUENCE [LARGE SCALE GENOMIC DNA]</scope>
</reference>
<dbReference type="eggNOG" id="KOG3340">
    <property type="taxonomic scope" value="Eukaryota"/>
</dbReference>
<dbReference type="GO" id="GO:0016139">
    <property type="term" value="P:glycoside catabolic process"/>
    <property type="evidence" value="ECO:0007669"/>
    <property type="project" value="TreeGrafter"/>
</dbReference>
<evidence type="ECO:0000313" key="13">
    <source>
        <dbReference type="EMBL" id="ELV13870.1"/>
    </source>
</evidence>
<evidence type="ECO:0000259" key="11">
    <source>
        <dbReference type="Pfam" id="PF01120"/>
    </source>
</evidence>
<keyword evidence="10" id="KW-0326">Glycosidase</keyword>
<protein>
    <recommendedName>
        <fullName evidence="6">alpha-L-fucosidase</fullName>
        <ecNumber evidence="6">3.2.1.51</ecNumber>
    </recommendedName>
</protein>
<dbReference type="InterPro" id="IPR031919">
    <property type="entry name" value="Fucosidase_C"/>
</dbReference>
<dbReference type="PANTHER" id="PTHR10030:SF45">
    <property type="entry name" value="PLASMA ALPHA-L-FUCOSIDASE"/>
    <property type="match status" value="1"/>
</dbReference>
<dbReference type="Gene3D" id="3.20.20.80">
    <property type="entry name" value="Glycosidases"/>
    <property type="match status" value="1"/>
</dbReference>
<dbReference type="InParanoid" id="L8YFR9"/>
<evidence type="ECO:0000256" key="7">
    <source>
        <dbReference type="ARBA" id="ARBA00022729"/>
    </source>
</evidence>
<dbReference type="FunFam" id="2.60.40.1180:FF:000013">
    <property type="entry name" value="Alpha-L-fucosidase"/>
    <property type="match status" value="1"/>
</dbReference>
<comment type="catalytic activity">
    <reaction evidence="1">
        <text>a neolactoside IV(2)-alpha-Fuc-nLc4Cer(d18:1(4E)) + H2O = a neolactoside nLc4Cer(d18:1(4E)) + L-fucose</text>
        <dbReference type="Rhea" id="RHEA:48224"/>
        <dbReference type="ChEBI" id="CHEBI:2181"/>
        <dbReference type="ChEBI" id="CHEBI:15377"/>
        <dbReference type="ChEBI" id="CHEBI:17006"/>
        <dbReference type="ChEBI" id="CHEBI:28691"/>
    </reaction>
    <physiologicalReaction direction="left-to-right" evidence="1">
        <dbReference type="Rhea" id="RHEA:48225"/>
    </physiologicalReaction>
</comment>
<dbReference type="InterPro" id="IPR016286">
    <property type="entry name" value="FUC_metazoa-typ"/>
</dbReference>
<reference evidence="14" key="1">
    <citation type="submission" date="2012-07" db="EMBL/GenBank/DDBJ databases">
        <title>Genome of the Chinese tree shrew, a rising model animal genetically related to primates.</title>
        <authorList>
            <person name="Zhang G."/>
            <person name="Fan Y."/>
            <person name="Yao Y."/>
            <person name="Huang Z."/>
        </authorList>
    </citation>
    <scope>NUCLEOTIDE SEQUENCE [LARGE SCALE GENOMIC DNA]</scope>
</reference>
<dbReference type="Gene3D" id="2.60.40.1180">
    <property type="entry name" value="Golgi alpha-mannosidase II"/>
    <property type="match status" value="1"/>
</dbReference>
<keyword evidence="8" id="KW-0378">Hydrolase</keyword>
<evidence type="ECO:0000256" key="10">
    <source>
        <dbReference type="ARBA" id="ARBA00023295"/>
    </source>
</evidence>
<keyword evidence="7" id="KW-0732">Signal</keyword>
<evidence type="ECO:0000256" key="5">
    <source>
        <dbReference type="ARBA" id="ARBA00011881"/>
    </source>
</evidence>
<dbReference type="InterPro" id="IPR057739">
    <property type="entry name" value="Glyco_hydro_29_N"/>
</dbReference>
<keyword evidence="14" id="KW-1185">Reference proteome</keyword>
<evidence type="ECO:0000256" key="2">
    <source>
        <dbReference type="ARBA" id="ARBA00000419"/>
    </source>
</evidence>
<dbReference type="Proteomes" id="UP000011518">
    <property type="component" value="Unassembled WGS sequence"/>
</dbReference>
<dbReference type="GO" id="GO:0005764">
    <property type="term" value="C:lysosome"/>
    <property type="evidence" value="ECO:0007669"/>
    <property type="project" value="TreeGrafter"/>
</dbReference>
<dbReference type="SUPFAM" id="SSF51445">
    <property type="entry name" value="(Trans)glycosidases"/>
    <property type="match status" value="1"/>
</dbReference>
<proteinExistence type="inferred from homology"/>
<sequence length="548" mass="62497">MLMSAAKETLHFFACPLQMSSGNCRDWLVAVIQLPDEEPERVLESLAQTSAPSWQLMPSLRTSAAELLPLAAANSLARADPCPPPPGCPVWGKLSNMRLLAVLAPSGGLPMAMGTKTSSFHFFIWDLGVTLDKQDQIRAPGPCFPLRPKAPQIPYKWYWQKEKLPEYVNFMKDNYPPGFKYEDFGPLFTAKFFNANQWADIFQASGAKYIVLTSKHHEGFTLWASEYSWNWNAVDEGPKRDIVKELEVAIRNRTDLRFGLYYSLFEWFHPLFLEDQLGSFRKRQFPVSKTLPELYELVTKYQPEVLWSDGDGGAPDSYWNSTGFLAWLYNDSPVRDTVVTNDRWGDGSICKHGGYYTCSDRYNPGHLLPHKWENCMTIDKFSWGYRRDAWISDYLTIEELVKQLVETVSCGGNLLMNIGPTLDGTISAIFEERLRQMGFWLKVNGEAIYETHTWRSQNDTVTPDVWYTSRPKENLVYAIFLKWPISGQLFLGQPKGTLGATEVKLLGHGQSLKWTPLERNGITVELPQLTSHQMPCKWGWTLALSNVI</sequence>
<comment type="function">
    <text evidence="3">Alpha-L-fucosidase is responsible for hydrolyzing the alpha-1,6-linked fucose joined to the reducing-end N-acetylglucosamine of the carbohydrate moieties of glycoproteins.</text>
</comment>
<dbReference type="GO" id="GO:0006004">
    <property type="term" value="P:fucose metabolic process"/>
    <property type="evidence" value="ECO:0007669"/>
    <property type="project" value="InterPro"/>
</dbReference>
<dbReference type="STRING" id="246437.L8YFR9"/>
<organism evidence="13 14">
    <name type="scientific">Tupaia chinensis</name>
    <name type="common">Chinese tree shrew</name>
    <name type="synonym">Tupaia belangeri chinensis</name>
    <dbReference type="NCBI Taxonomy" id="246437"/>
    <lineage>
        <taxon>Eukaryota</taxon>
        <taxon>Metazoa</taxon>
        <taxon>Chordata</taxon>
        <taxon>Craniata</taxon>
        <taxon>Vertebrata</taxon>
        <taxon>Euteleostomi</taxon>
        <taxon>Mammalia</taxon>
        <taxon>Eutheria</taxon>
        <taxon>Euarchontoglires</taxon>
        <taxon>Scandentia</taxon>
        <taxon>Tupaiidae</taxon>
        <taxon>Tupaia</taxon>
    </lineage>
</organism>
<evidence type="ECO:0000256" key="6">
    <source>
        <dbReference type="ARBA" id="ARBA00012662"/>
    </source>
</evidence>
<dbReference type="InterPro" id="IPR017853">
    <property type="entry name" value="GH"/>
</dbReference>
<comment type="subunit">
    <text evidence="5">Homotetramer.</text>
</comment>
<dbReference type="SMART" id="SM00812">
    <property type="entry name" value="Alpha_L_fucos"/>
    <property type="match status" value="1"/>
</dbReference>
<dbReference type="EMBL" id="KB360289">
    <property type="protein sequence ID" value="ELV13870.1"/>
    <property type="molecule type" value="Genomic_DNA"/>
</dbReference>
<comment type="similarity">
    <text evidence="4">Belongs to the glycosyl hydrolase 29 family.</text>
</comment>
<accession>L8YFR9</accession>
<evidence type="ECO:0000256" key="4">
    <source>
        <dbReference type="ARBA" id="ARBA00007951"/>
    </source>
</evidence>
<dbReference type="InterPro" id="IPR018526">
    <property type="entry name" value="Glyco_hydro_29_CS"/>
</dbReference>
<dbReference type="AlphaFoldDB" id="L8YFR9"/>
<evidence type="ECO:0000313" key="14">
    <source>
        <dbReference type="Proteomes" id="UP000011518"/>
    </source>
</evidence>
<dbReference type="EC" id="3.2.1.51" evidence="6"/>
<feature type="domain" description="Glycoside hydrolase family 29 N-terminal" evidence="11">
    <location>
        <begin position="156"/>
        <end position="446"/>
    </location>
</feature>
<dbReference type="GO" id="GO:0004560">
    <property type="term" value="F:alpha-L-fucosidase activity"/>
    <property type="evidence" value="ECO:0007669"/>
    <property type="project" value="UniProtKB-EC"/>
</dbReference>
<dbReference type="PRINTS" id="PR00741">
    <property type="entry name" value="GLHYDRLASE29"/>
</dbReference>
<evidence type="ECO:0000256" key="9">
    <source>
        <dbReference type="ARBA" id="ARBA00023180"/>
    </source>
</evidence>
<evidence type="ECO:0000256" key="1">
    <source>
        <dbReference type="ARBA" id="ARBA00000321"/>
    </source>
</evidence>